<dbReference type="InterPro" id="IPR002686">
    <property type="entry name" value="Transposase_17"/>
</dbReference>
<evidence type="ECO:0000313" key="2">
    <source>
        <dbReference type="EMBL" id="SHN79776.1"/>
    </source>
</evidence>
<dbReference type="Pfam" id="PF01797">
    <property type="entry name" value="Y1_Tnp"/>
    <property type="match status" value="1"/>
</dbReference>
<dbReference type="GO" id="GO:0004803">
    <property type="term" value="F:transposase activity"/>
    <property type="evidence" value="ECO:0007669"/>
    <property type="project" value="InterPro"/>
</dbReference>
<dbReference type="InterPro" id="IPR036515">
    <property type="entry name" value="Transposase_17_sf"/>
</dbReference>
<feature type="domain" description="Transposase IS200-like" evidence="1">
    <location>
        <begin position="9"/>
        <end position="123"/>
    </location>
</feature>
<accession>A0A1M7UA17</accession>
<dbReference type="RefSeq" id="WP_072773598.1">
    <property type="nucleotide sequence ID" value="NZ_FRDN01000010.1"/>
</dbReference>
<organism evidence="2 3">
    <name type="scientific">Desulfitobacterium chlororespirans DSM 11544</name>
    <dbReference type="NCBI Taxonomy" id="1121395"/>
    <lineage>
        <taxon>Bacteria</taxon>
        <taxon>Bacillati</taxon>
        <taxon>Bacillota</taxon>
        <taxon>Clostridia</taxon>
        <taxon>Eubacteriales</taxon>
        <taxon>Desulfitobacteriaceae</taxon>
        <taxon>Desulfitobacterium</taxon>
    </lineage>
</organism>
<dbReference type="STRING" id="1121395.SAMN02745215_03275"/>
<evidence type="ECO:0000313" key="3">
    <source>
        <dbReference type="Proteomes" id="UP000184010"/>
    </source>
</evidence>
<name>A0A1M7UA17_9FIRM</name>
<dbReference type="SUPFAM" id="SSF143422">
    <property type="entry name" value="Transposase IS200-like"/>
    <property type="match status" value="1"/>
</dbReference>
<dbReference type="Gene3D" id="3.30.70.1290">
    <property type="entry name" value="Transposase IS200-like"/>
    <property type="match status" value="1"/>
</dbReference>
<keyword evidence="3" id="KW-1185">Reference proteome</keyword>
<dbReference type="PANTHER" id="PTHR34322:SF2">
    <property type="entry name" value="TRANSPOSASE IS200-LIKE DOMAIN-CONTAINING PROTEIN"/>
    <property type="match status" value="1"/>
</dbReference>
<dbReference type="SMART" id="SM01321">
    <property type="entry name" value="Y1_Tnp"/>
    <property type="match status" value="1"/>
</dbReference>
<gene>
    <name evidence="2" type="ORF">SAMN02745215_03275</name>
</gene>
<evidence type="ECO:0000259" key="1">
    <source>
        <dbReference type="SMART" id="SM01321"/>
    </source>
</evidence>
<dbReference type="GO" id="GO:0006313">
    <property type="term" value="P:DNA transposition"/>
    <property type="evidence" value="ECO:0007669"/>
    <property type="project" value="InterPro"/>
</dbReference>
<proteinExistence type="predicted"/>
<sequence length="252" mass="29933">MPRRPRKQSSTGIYHVIMRGINRQNIFDDKEDRRKFIEKLVYYKTVCGYKIYAYCLMDNHIHVLIQELNEPLSISIKRISSSYVMWFNKKYERCGHLFQERFRSEVVETDRYFLTVLRYIHQNPVRAKIVEDVAKYPWSSYHEFFLTDSKVDREYVLKIFGDISADALINFSEFHKDKNDDSCLDAETLRLISDETIKEMIRVQFGTDSVRLIEMEKTLQSKILRALKSMDGVSVRQISRVTGLSKSKVWRA</sequence>
<dbReference type="AlphaFoldDB" id="A0A1M7UA17"/>
<reference evidence="3" key="1">
    <citation type="submission" date="2016-12" db="EMBL/GenBank/DDBJ databases">
        <authorList>
            <person name="Varghese N."/>
            <person name="Submissions S."/>
        </authorList>
    </citation>
    <scope>NUCLEOTIDE SEQUENCE [LARGE SCALE GENOMIC DNA]</scope>
    <source>
        <strain evidence="3">DSM 11544</strain>
    </source>
</reference>
<protein>
    <submittedName>
        <fullName evidence="2">REP element-mobilizing transposase RayT</fullName>
    </submittedName>
</protein>
<dbReference type="PANTHER" id="PTHR34322">
    <property type="entry name" value="TRANSPOSASE, Y1_TNP DOMAIN-CONTAINING"/>
    <property type="match status" value="1"/>
</dbReference>
<dbReference type="GO" id="GO:0003677">
    <property type="term" value="F:DNA binding"/>
    <property type="evidence" value="ECO:0007669"/>
    <property type="project" value="InterPro"/>
</dbReference>
<dbReference type="EMBL" id="FRDN01000010">
    <property type="protein sequence ID" value="SHN79776.1"/>
    <property type="molecule type" value="Genomic_DNA"/>
</dbReference>
<dbReference type="Proteomes" id="UP000184010">
    <property type="component" value="Unassembled WGS sequence"/>
</dbReference>